<dbReference type="OrthoDB" id="4279at2"/>
<comment type="catalytic activity">
    <reaction evidence="7">
        <text>adenosine + H2O + H(+) = inosine + NH4(+)</text>
        <dbReference type="Rhea" id="RHEA:24408"/>
        <dbReference type="ChEBI" id="CHEBI:15377"/>
        <dbReference type="ChEBI" id="CHEBI:15378"/>
        <dbReference type="ChEBI" id="CHEBI:16335"/>
        <dbReference type="ChEBI" id="CHEBI:17596"/>
        <dbReference type="ChEBI" id="CHEBI:28938"/>
        <dbReference type="EC" id="3.5.4.4"/>
    </reaction>
    <physiologicalReaction direction="left-to-right" evidence="7">
        <dbReference type="Rhea" id="RHEA:24409"/>
    </physiologicalReaction>
</comment>
<dbReference type="Gene3D" id="3.60.140.10">
    <property type="entry name" value="CNF1/YfiH-like putative cysteine hydrolases"/>
    <property type="match status" value="1"/>
</dbReference>
<dbReference type="NCBIfam" id="TIGR00726">
    <property type="entry name" value="peptidoglycan editing factor PgeF"/>
    <property type="match status" value="1"/>
</dbReference>
<comment type="catalytic activity">
    <reaction evidence="1">
        <text>inosine + phosphate = alpha-D-ribose 1-phosphate + hypoxanthine</text>
        <dbReference type="Rhea" id="RHEA:27646"/>
        <dbReference type="ChEBI" id="CHEBI:17368"/>
        <dbReference type="ChEBI" id="CHEBI:17596"/>
        <dbReference type="ChEBI" id="CHEBI:43474"/>
        <dbReference type="ChEBI" id="CHEBI:57720"/>
        <dbReference type="EC" id="2.4.2.1"/>
    </reaction>
    <physiologicalReaction direction="left-to-right" evidence="1">
        <dbReference type="Rhea" id="RHEA:27647"/>
    </physiologicalReaction>
</comment>
<dbReference type="RefSeq" id="WP_075010789.1">
    <property type="nucleotide sequence ID" value="NZ_FOAP01000028.1"/>
</dbReference>
<keyword evidence="5" id="KW-0378">Hydrolase</keyword>
<dbReference type="GO" id="GO:0017061">
    <property type="term" value="F:S-methyl-5-thioadenosine phosphorylase activity"/>
    <property type="evidence" value="ECO:0007669"/>
    <property type="project" value="UniProtKB-EC"/>
</dbReference>
<dbReference type="Pfam" id="PF02578">
    <property type="entry name" value="Cu-oxidase_4"/>
    <property type="match status" value="1"/>
</dbReference>
<evidence type="ECO:0000313" key="11">
    <source>
        <dbReference type="EMBL" id="SEN02397.1"/>
    </source>
</evidence>
<gene>
    <name evidence="11" type="ORF">SAMN05444354_12884</name>
</gene>
<dbReference type="SUPFAM" id="SSF64438">
    <property type="entry name" value="CNF1/YfiH-like putative cysteine hydrolases"/>
    <property type="match status" value="1"/>
</dbReference>
<evidence type="ECO:0000256" key="6">
    <source>
        <dbReference type="ARBA" id="ARBA00022833"/>
    </source>
</evidence>
<evidence type="ECO:0000313" key="12">
    <source>
        <dbReference type="Proteomes" id="UP000182719"/>
    </source>
</evidence>
<evidence type="ECO:0000256" key="7">
    <source>
        <dbReference type="ARBA" id="ARBA00047989"/>
    </source>
</evidence>
<sequence length="253" mass="27323">MEPLFITSPLLPVPHGFATRHGGVSVGPYASLNLGFSVGDEREHVEENYQRLAQAVSAPLGMLATVKQIHGDRVVHAVAGEGTGPLRPQQTEADALWTDQPGQWVGVSTADCVPVLLVDPEGQHVAAVHSGWRGTDADISARAVDSLVARGAKPEKLLVAVGPAIQQCCYVVSGDLARRFATRFGADVVVARGDEFRLDLPRAVVLTLRRMGVKVPHMDVLQECTSCDAAQFFSHRRDAGRTGRHLNFVLHRF</sequence>
<comment type="catalytic activity">
    <reaction evidence="9">
        <text>S-methyl-5'-thioadenosine + phosphate = 5-(methylsulfanyl)-alpha-D-ribose 1-phosphate + adenine</text>
        <dbReference type="Rhea" id="RHEA:11852"/>
        <dbReference type="ChEBI" id="CHEBI:16708"/>
        <dbReference type="ChEBI" id="CHEBI:17509"/>
        <dbReference type="ChEBI" id="CHEBI:43474"/>
        <dbReference type="ChEBI" id="CHEBI:58533"/>
        <dbReference type="EC" id="2.4.2.28"/>
    </reaction>
    <physiologicalReaction direction="left-to-right" evidence="9">
        <dbReference type="Rhea" id="RHEA:11853"/>
    </physiologicalReaction>
</comment>
<dbReference type="GO" id="GO:0016787">
    <property type="term" value="F:hydrolase activity"/>
    <property type="evidence" value="ECO:0007669"/>
    <property type="project" value="UniProtKB-KW"/>
</dbReference>
<proteinExistence type="inferred from homology"/>
<evidence type="ECO:0000256" key="10">
    <source>
        <dbReference type="RuleBase" id="RU361274"/>
    </source>
</evidence>
<dbReference type="PANTHER" id="PTHR30616">
    <property type="entry name" value="UNCHARACTERIZED PROTEIN YFIH"/>
    <property type="match status" value="1"/>
</dbReference>
<dbReference type="InterPro" id="IPR011324">
    <property type="entry name" value="Cytotoxic_necrot_fac-like_cat"/>
</dbReference>
<comment type="similarity">
    <text evidence="2 10">Belongs to the purine nucleoside phosphorylase YfiH/LACC1 family.</text>
</comment>
<evidence type="ECO:0000256" key="3">
    <source>
        <dbReference type="ARBA" id="ARBA00022679"/>
    </source>
</evidence>
<dbReference type="EMBL" id="FOAP01000028">
    <property type="protein sequence ID" value="SEN02397.1"/>
    <property type="molecule type" value="Genomic_DNA"/>
</dbReference>
<keyword evidence="4" id="KW-0479">Metal-binding</keyword>
<evidence type="ECO:0000256" key="8">
    <source>
        <dbReference type="ARBA" id="ARBA00048968"/>
    </source>
</evidence>
<dbReference type="Proteomes" id="UP000182719">
    <property type="component" value="Unassembled WGS sequence"/>
</dbReference>
<dbReference type="InterPro" id="IPR003730">
    <property type="entry name" value="Cu_polyphenol_OxRdtase"/>
</dbReference>
<evidence type="ECO:0000256" key="2">
    <source>
        <dbReference type="ARBA" id="ARBA00007353"/>
    </source>
</evidence>
<comment type="catalytic activity">
    <reaction evidence="8">
        <text>adenosine + phosphate = alpha-D-ribose 1-phosphate + adenine</text>
        <dbReference type="Rhea" id="RHEA:27642"/>
        <dbReference type="ChEBI" id="CHEBI:16335"/>
        <dbReference type="ChEBI" id="CHEBI:16708"/>
        <dbReference type="ChEBI" id="CHEBI:43474"/>
        <dbReference type="ChEBI" id="CHEBI:57720"/>
        <dbReference type="EC" id="2.4.2.1"/>
    </reaction>
    <physiologicalReaction direction="left-to-right" evidence="8">
        <dbReference type="Rhea" id="RHEA:27643"/>
    </physiologicalReaction>
</comment>
<dbReference type="GO" id="GO:0005507">
    <property type="term" value="F:copper ion binding"/>
    <property type="evidence" value="ECO:0007669"/>
    <property type="project" value="TreeGrafter"/>
</dbReference>
<dbReference type="AlphaFoldDB" id="A0A1H8D7E4"/>
<keyword evidence="6" id="KW-0862">Zinc</keyword>
<dbReference type="InterPro" id="IPR038371">
    <property type="entry name" value="Cu_polyphenol_OxRdtase_sf"/>
</dbReference>
<evidence type="ECO:0000256" key="4">
    <source>
        <dbReference type="ARBA" id="ARBA00022723"/>
    </source>
</evidence>
<keyword evidence="3" id="KW-0808">Transferase</keyword>
<evidence type="ECO:0000256" key="1">
    <source>
        <dbReference type="ARBA" id="ARBA00000553"/>
    </source>
</evidence>
<protein>
    <recommendedName>
        <fullName evidence="10">Purine nucleoside phosphorylase</fullName>
    </recommendedName>
</protein>
<reference evidence="12" key="1">
    <citation type="submission" date="2016-10" db="EMBL/GenBank/DDBJ databases">
        <authorList>
            <person name="Varghese N."/>
            <person name="Submissions S."/>
        </authorList>
    </citation>
    <scope>NUCLEOTIDE SEQUENCE [LARGE SCALE GENOMIC DNA]</scope>
    <source>
        <strain evidence="12">DSM 17044</strain>
    </source>
</reference>
<name>A0A1H8D7E4_STIAU</name>
<dbReference type="PANTHER" id="PTHR30616:SF2">
    <property type="entry name" value="PURINE NUCLEOSIDE PHOSPHORYLASE LACC1"/>
    <property type="match status" value="1"/>
</dbReference>
<evidence type="ECO:0000256" key="5">
    <source>
        <dbReference type="ARBA" id="ARBA00022801"/>
    </source>
</evidence>
<organism evidence="11 12">
    <name type="scientific">Stigmatella aurantiaca</name>
    <dbReference type="NCBI Taxonomy" id="41"/>
    <lineage>
        <taxon>Bacteria</taxon>
        <taxon>Pseudomonadati</taxon>
        <taxon>Myxococcota</taxon>
        <taxon>Myxococcia</taxon>
        <taxon>Myxococcales</taxon>
        <taxon>Cystobacterineae</taxon>
        <taxon>Archangiaceae</taxon>
        <taxon>Stigmatella</taxon>
    </lineage>
</organism>
<accession>A0A1H8D7E4</accession>
<evidence type="ECO:0000256" key="9">
    <source>
        <dbReference type="ARBA" id="ARBA00049893"/>
    </source>
</evidence>
<dbReference type="CDD" id="cd16833">
    <property type="entry name" value="YfiH"/>
    <property type="match status" value="1"/>
</dbReference>
<keyword evidence="12" id="KW-1185">Reference proteome</keyword>